<dbReference type="AlphaFoldDB" id="A0A4Y2JQG0"/>
<evidence type="ECO:0000256" key="4">
    <source>
        <dbReference type="ARBA" id="ARBA00022552"/>
    </source>
</evidence>
<dbReference type="InterPro" id="IPR019398">
    <property type="entry name" value="Pre-rRNA_process_TSR2"/>
</dbReference>
<dbReference type="Proteomes" id="UP000499080">
    <property type="component" value="Unassembled WGS sequence"/>
</dbReference>
<evidence type="ECO:0000313" key="7">
    <source>
        <dbReference type="Proteomes" id="UP000499080"/>
    </source>
</evidence>
<dbReference type="PANTHER" id="PTHR21250">
    <property type="entry name" value="PRE-RRNA-PROCESSING PROTEIN TSR2 HOMOLOG"/>
    <property type="match status" value="1"/>
</dbReference>
<comment type="caution">
    <text evidence="6">The sequence shown here is derived from an EMBL/GenBank/DDBJ whole genome shotgun (WGS) entry which is preliminary data.</text>
</comment>
<keyword evidence="4" id="KW-0698">rRNA processing</keyword>
<feature type="compositionally biased region" description="Basic and acidic residues" evidence="5">
    <location>
        <begin position="167"/>
        <end position="183"/>
    </location>
</feature>
<evidence type="ECO:0000256" key="3">
    <source>
        <dbReference type="ARBA" id="ARBA00017551"/>
    </source>
</evidence>
<accession>A0A4Y2JQG0</accession>
<organism evidence="6 7">
    <name type="scientific">Araneus ventricosus</name>
    <name type="common">Orbweaver spider</name>
    <name type="synonym">Epeira ventricosa</name>
    <dbReference type="NCBI Taxonomy" id="182803"/>
    <lineage>
        <taxon>Eukaryota</taxon>
        <taxon>Metazoa</taxon>
        <taxon>Ecdysozoa</taxon>
        <taxon>Arthropoda</taxon>
        <taxon>Chelicerata</taxon>
        <taxon>Arachnida</taxon>
        <taxon>Araneae</taxon>
        <taxon>Araneomorphae</taxon>
        <taxon>Entelegynae</taxon>
        <taxon>Araneoidea</taxon>
        <taxon>Araneidae</taxon>
        <taxon>Araneus</taxon>
    </lineage>
</organism>
<evidence type="ECO:0000256" key="2">
    <source>
        <dbReference type="ARBA" id="ARBA00006524"/>
    </source>
</evidence>
<name>A0A4Y2JQG0_ARAVE</name>
<evidence type="ECO:0000256" key="5">
    <source>
        <dbReference type="SAM" id="MobiDB-lite"/>
    </source>
</evidence>
<proteinExistence type="inferred from homology"/>
<protein>
    <recommendedName>
        <fullName evidence="3">Pre-rRNA-processing protein TSR2 homolog</fullName>
    </recommendedName>
</protein>
<evidence type="ECO:0000256" key="1">
    <source>
        <dbReference type="ARBA" id="ARBA00002210"/>
    </source>
</evidence>
<dbReference type="Pfam" id="PF10273">
    <property type="entry name" value="WGG"/>
    <property type="match status" value="1"/>
</dbReference>
<dbReference type="GO" id="GO:0006364">
    <property type="term" value="P:rRNA processing"/>
    <property type="evidence" value="ECO:0007669"/>
    <property type="project" value="UniProtKB-KW"/>
</dbReference>
<gene>
    <name evidence="6" type="ORF">AVEN_202719_1</name>
</gene>
<evidence type="ECO:0000313" key="6">
    <source>
        <dbReference type="EMBL" id="GBM92147.1"/>
    </source>
</evidence>
<keyword evidence="7" id="KW-1185">Reference proteome</keyword>
<comment type="similarity">
    <text evidence="2">Belongs to the TSR2 family.</text>
</comment>
<reference evidence="6 7" key="1">
    <citation type="journal article" date="2019" name="Sci. Rep.">
        <title>Orb-weaving spider Araneus ventricosus genome elucidates the spidroin gene catalogue.</title>
        <authorList>
            <person name="Kono N."/>
            <person name="Nakamura H."/>
            <person name="Ohtoshi R."/>
            <person name="Moran D.A.P."/>
            <person name="Shinohara A."/>
            <person name="Yoshida Y."/>
            <person name="Fujiwara M."/>
            <person name="Mori M."/>
            <person name="Tomita M."/>
            <person name="Arakawa K."/>
        </authorList>
    </citation>
    <scope>NUCLEOTIDE SEQUENCE [LARGE SCALE GENOMIC DNA]</scope>
</reference>
<feature type="region of interest" description="Disordered" evidence="5">
    <location>
        <begin position="112"/>
        <end position="195"/>
    </location>
</feature>
<dbReference type="OrthoDB" id="263560at2759"/>
<dbReference type="EMBL" id="BGPR01003767">
    <property type="protein sequence ID" value="GBM92147.1"/>
    <property type="molecule type" value="Genomic_DNA"/>
</dbReference>
<sequence length="195" mass="22546">MEPESVFLSYVRYTFKRWAGFQQAIIEGMGGDYADEKEIWLANEVENYFKRYNKVHPDEIEDYLGAMIENEFDTYFEDNSLQQVSKNFCIAYPLSLTNPDAEIFQDMRNKPAIKPPANIKSSQDTSADQELDEQGMRDKPVIKPPVNIESSRDTSESTDQELNEQAACEKLEQLTFSESKEDDGWTVVKKKNKNK</sequence>
<comment type="function">
    <text evidence="1">May be involved in 20S pre-rRNA processing.</text>
</comment>